<sequence length="263" mass="27997">MDQRTSADPEALLALATECAREAGAMLRESFLRATHETSTKSTPTDLVSEADFAAERLIREKLGAARPDDGILGEEEGDSRGSSGLRWVVDPLDGTVNFLYGIPQWAVSIACEDSSGVLAGVILDPMRDEEWTARVGDGPRCNGERVAPSGCRRASEALVATGFGYAAEVREVQARVIARALPQIRDIRRLGSAALDMAWLAGGRCDAYFERGVKHWDIAAGMLLCTGTGLEIRELAPLGAAPAGIVVAHPELAAELAPILED</sequence>
<dbReference type="InterPro" id="IPR000760">
    <property type="entry name" value="Inositol_monophosphatase-like"/>
</dbReference>
<comment type="pathway">
    <text evidence="3">Amino-acid biosynthesis; L-histidine biosynthesis; L-histidine from 5-phospho-alpha-D-ribose 1-diphosphate: step 8/9.</text>
</comment>
<dbReference type="FunFam" id="3.30.540.10:FF:000003">
    <property type="entry name" value="Inositol-1-monophosphatase"/>
    <property type="match status" value="1"/>
</dbReference>
<feature type="binding site" evidence="9">
    <location>
        <position position="94"/>
    </location>
    <ligand>
        <name>Mg(2+)</name>
        <dbReference type="ChEBI" id="CHEBI:18420"/>
        <label>1</label>
        <note>catalytic</note>
    </ligand>
</feature>
<dbReference type="PANTHER" id="PTHR20854">
    <property type="entry name" value="INOSITOL MONOPHOSPHATASE"/>
    <property type="match status" value="1"/>
</dbReference>
<feature type="binding site" evidence="9">
    <location>
        <position position="75"/>
    </location>
    <ligand>
        <name>Mg(2+)</name>
        <dbReference type="ChEBI" id="CHEBI:18420"/>
        <label>1</label>
        <note>catalytic</note>
    </ligand>
</feature>
<feature type="binding site" evidence="9">
    <location>
        <position position="93"/>
    </location>
    <ligand>
        <name>Mg(2+)</name>
        <dbReference type="ChEBI" id="CHEBI:18420"/>
        <label>2</label>
    </ligand>
</feature>
<reference evidence="11" key="1">
    <citation type="submission" date="2020-02" db="EMBL/GenBank/DDBJ databases">
        <authorList>
            <person name="Meier V. D."/>
        </authorList>
    </citation>
    <scope>NUCLEOTIDE SEQUENCE</scope>
    <source>
        <strain evidence="11">AVDCRST_MAG65</strain>
    </source>
</reference>
<dbReference type="PROSITE" id="PS00629">
    <property type="entry name" value="IMP_1"/>
    <property type="match status" value="1"/>
</dbReference>
<dbReference type="GO" id="GO:0007165">
    <property type="term" value="P:signal transduction"/>
    <property type="evidence" value="ECO:0007669"/>
    <property type="project" value="TreeGrafter"/>
</dbReference>
<dbReference type="Gene3D" id="3.30.540.10">
    <property type="entry name" value="Fructose-1,6-Bisphosphatase, subunit A, domain 1"/>
    <property type="match status" value="1"/>
</dbReference>
<organism evidence="11">
    <name type="scientific">uncultured Solirubrobacteraceae bacterium</name>
    <dbReference type="NCBI Taxonomy" id="1162706"/>
    <lineage>
        <taxon>Bacteria</taxon>
        <taxon>Bacillati</taxon>
        <taxon>Actinomycetota</taxon>
        <taxon>Thermoleophilia</taxon>
        <taxon>Solirubrobacterales</taxon>
        <taxon>Solirubrobacteraceae</taxon>
        <taxon>environmental samples</taxon>
    </lineage>
</organism>
<feature type="binding site" evidence="9">
    <location>
        <position position="218"/>
    </location>
    <ligand>
        <name>Mg(2+)</name>
        <dbReference type="ChEBI" id="CHEBI:18420"/>
        <label>1</label>
        <note>catalytic</note>
    </ligand>
</feature>
<evidence type="ECO:0000256" key="7">
    <source>
        <dbReference type="ARBA" id="ARBA00049158"/>
    </source>
</evidence>
<dbReference type="SUPFAM" id="SSF56655">
    <property type="entry name" value="Carbohydrate phosphatase"/>
    <property type="match status" value="1"/>
</dbReference>
<evidence type="ECO:0000256" key="2">
    <source>
        <dbReference type="ARBA" id="ARBA00001946"/>
    </source>
</evidence>
<name>A0A6J4RQX6_9ACTN</name>
<comment type="cofactor">
    <cofactor evidence="2 9 10">
        <name>Mg(2+)</name>
        <dbReference type="ChEBI" id="CHEBI:18420"/>
    </cofactor>
</comment>
<dbReference type="CDD" id="cd01639">
    <property type="entry name" value="IMPase"/>
    <property type="match status" value="1"/>
</dbReference>
<dbReference type="EC" id="3.1.3.25" evidence="10"/>
<evidence type="ECO:0000256" key="1">
    <source>
        <dbReference type="ARBA" id="ARBA00001033"/>
    </source>
</evidence>
<evidence type="ECO:0000256" key="9">
    <source>
        <dbReference type="PIRSR" id="PIRSR600760-2"/>
    </source>
</evidence>
<keyword evidence="6 9" id="KW-0460">Magnesium</keyword>
<evidence type="ECO:0000256" key="5">
    <source>
        <dbReference type="ARBA" id="ARBA00022801"/>
    </source>
</evidence>
<comment type="similarity">
    <text evidence="10">Belongs to the inositol monophosphatase superfamily.</text>
</comment>
<dbReference type="AlphaFoldDB" id="A0A6J4RQX6"/>
<evidence type="ECO:0000256" key="6">
    <source>
        <dbReference type="ARBA" id="ARBA00022842"/>
    </source>
</evidence>
<dbReference type="Gene3D" id="3.40.190.80">
    <property type="match status" value="1"/>
</dbReference>
<dbReference type="InterPro" id="IPR033942">
    <property type="entry name" value="IMPase"/>
</dbReference>
<gene>
    <name evidence="11" type="ORF">AVDCRST_MAG65-1378</name>
</gene>
<dbReference type="EMBL" id="CADCVL010000225">
    <property type="protein sequence ID" value="CAA9479904.1"/>
    <property type="molecule type" value="Genomic_DNA"/>
</dbReference>
<evidence type="ECO:0000313" key="11">
    <source>
        <dbReference type="EMBL" id="CAA9479904.1"/>
    </source>
</evidence>
<evidence type="ECO:0000256" key="8">
    <source>
        <dbReference type="ARBA" id="ARBA00053547"/>
    </source>
</evidence>
<comment type="catalytic activity">
    <reaction evidence="1 10">
        <text>a myo-inositol phosphate + H2O = myo-inositol + phosphate</text>
        <dbReference type="Rhea" id="RHEA:24056"/>
        <dbReference type="ChEBI" id="CHEBI:15377"/>
        <dbReference type="ChEBI" id="CHEBI:17268"/>
        <dbReference type="ChEBI" id="CHEBI:43474"/>
        <dbReference type="ChEBI" id="CHEBI:84139"/>
        <dbReference type="EC" id="3.1.3.25"/>
    </reaction>
</comment>
<dbReference type="GO" id="GO:0004401">
    <property type="term" value="F:histidinol-phosphatase activity"/>
    <property type="evidence" value="ECO:0007669"/>
    <property type="project" value="UniProtKB-EC"/>
</dbReference>
<dbReference type="PRINTS" id="PR00377">
    <property type="entry name" value="IMPHPHTASES"/>
</dbReference>
<evidence type="ECO:0000256" key="3">
    <source>
        <dbReference type="ARBA" id="ARBA00004970"/>
    </source>
</evidence>
<keyword evidence="4 9" id="KW-0479">Metal-binding</keyword>
<dbReference type="GO" id="GO:0008934">
    <property type="term" value="F:inositol monophosphate 1-phosphatase activity"/>
    <property type="evidence" value="ECO:0007669"/>
    <property type="project" value="InterPro"/>
</dbReference>
<dbReference type="InterPro" id="IPR020583">
    <property type="entry name" value="Inositol_monoP_metal-BS"/>
</dbReference>
<comment type="catalytic activity">
    <reaction evidence="7">
        <text>L-histidinol phosphate + H2O = L-histidinol + phosphate</text>
        <dbReference type="Rhea" id="RHEA:14465"/>
        <dbReference type="ChEBI" id="CHEBI:15377"/>
        <dbReference type="ChEBI" id="CHEBI:43474"/>
        <dbReference type="ChEBI" id="CHEBI:57699"/>
        <dbReference type="ChEBI" id="CHEBI:57980"/>
        <dbReference type="EC" id="3.1.3.15"/>
    </reaction>
</comment>
<dbReference type="GO" id="GO:0046872">
    <property type="term" value="F:metal ion binding"/>
    <property type="evidence" value="ECO:0007669"/>
    <property type="project" value="UniProtKB-KW"/>
</dbReference>
<dbReference type="Pfam" id="PF00459">
    <property type="entry name" value="Inositol_P"/>
    <property type="match status" value="1"/>
</dbReference>
<proteinExistence type="inferred from homology"/>
<keyword evidence="5 10" id="KW-0378">Hydrolase</keyword>
<dbReference type="PANTHER" id="PTHR20854:SF4">
    <property type="entry name" value="INOSITOL-1-MONOPHOSPHATASE-RELATED"/>
    <property type="match status" value="1"/>
</dbReference>
<protein>
    <recommendedName>
        <fullName evidence="10">Inositol-1-monophosphatase</fullName>
        <ecNumber evidence="10">3.1.3.25</ecNumber>
    </recommendedName>
</protein>
<accession>A0A6J4RQX6</accession>
<evidence type="ECO:0000256" key="4">
    <source>
        <dbReference type="ARBA" id="ARBA00022723"/>
    </source>
</evidence>
<comment type="function">
    <text evidence="8">Catalyzes the dephosphorylation of histidinol-phosphate to histidinol, the direct precursor of histidine.</text>
</comment>
<feature type="binding site" evidence="9">
    <location>
        <position position="91"/>
    </location>
    <ligand>
        <name>Mg(2+)</name>
        <dbReference type="ChEBI" id="CHEBI:18420"/>
        <label>1</label>
        <note>catalytic</note>
    </ligand>
</feature>
<dbReference type="GO" id="GO:0006020">
    <property type="term" value="P:inositol metabolic process"/>
    <property type="evidence" value="ECO:0007669"/>
    <property type="project" value="TreeGrafter"/>
</dbReference>
<evidence type="ECO:0000256" key="10">
    <source>
        <dbReference type="RuleBase" id="RU364068"/>
    </source>
</evidence>